<dbReference type="InterPro" id="IPR000836">
    <property type="entry name" value="PRTase_dom"/>
</dbReference>
<dbReference type="InterPro" id="IPR050408">
    <property type="entry name" value="HGPRT"/>
</dbReference>
<dbReference type="Gene3D" id="3.40.50.2020">
    <property type="match status" value="1"/>
</dbReference>
<keyword evidence="11 13" id="KW-0547">Nucleotide-binding</keyword>
<dbReference type="GO" id="GO:0006166">
    <property type="term" value="P:purine ribonucleoside salvage"/>
    <property type="evidence" value="ECO:0007669"/>
    <property type="project" value="UniProtKB-KW"/>
</dbReference>
<gene>
    <name evidence="15" type="ORF">GPM918_LOCUS14380</name>
    <name evidence="16" type="ORF">OVA965_LOCUS33670</name>
    <name evidence="17" type="ORF">SRO942_LOCUS14380</name>
    <name evidence="18" type="ORF">TMI583_LOCUS34566</name>
</gene>
<evidence type="ECO:0000256" key="2">
    <source>
        <dbReference type="ARBA" id="ARBA00004496"/>
    </source>
</evidence>
<comment type="subcellular location">
    <subcellularLocation>
        <location evidence="2 13">Cytoplasm</location>
    </subcellularLocation>
</comment>
<dbReference type="AlphaFoldDB" id="A0A814HQW6"/>
<evidence type="ECO:0000256" key="3">
    <source>
        <dbReference type="ARBA" id="ARBA00004669"/>
    </source>
</evidence>
<dbReference type="GO" id="GO:0046100">
    <property type="term" value="P:hypoxanthine metabolic process"/>
    <property type="evidence" value="ECO:0007669"/>
    <property type="project" value="TreeGrafter"/>
</dbReference>
<comment type="similarity">
    <text evidence="4 13">Belongs to the purine/pyrimidine phosphoribosyltransferase family.</text>
</comment>
<dbReference type="GO" id="GO:0006178">
    <property type="term" value="P:guanine salvage"/>
    <property type="evidence" value="ECO:0007669"/>
    <property type="project" value="TreeGrafter"/>
</dbReference>
<evidence type="ECO:0000256" key="7">
    <source>
        <dbReference type="ARBA" id="ARBA00022676"/>
    </source>
</evidence>
<dbReference type="Proteomes" id="UP000663829">
    <property type="component" value="Unassembled WGS sequence"/>
</dbReference>
<dbReference type="UniPathway" id="UPA00591">
    <property type="reaction ID" value="UER00648"/>
</dbReference>
<dbReference type="Proteomes" id="UP000681722">
    <property type="component" value="Unassembled WGS sequence"/>
</dbReference>
<keyword evidence="19" id="KW-1185">Reference proteome</keyword>
<dbReference type="CDD" id="cd06223">
    <property type="entry name" value="PRTases_typeI"/>
    <property type="match status" value="1"/>
</dbReference>
<dbReference type="Proteomes" id="UP000677228">
    <property type="component" value="Unassembled WGS sequence"/>
</dbReference>
<comment type="cofactor">
    <cofactor evidence="1 13">
        <name>Mg(2+)</name>
        <dbReference type="ChEBI" id="CHEBI:18420"/>
    </cofactor>
</comment>
<comment type="catalytic activity">
    <reaction evidence="13">
        <text>IMP + diphosphate = hypoxanthine + 5-phospho-alpha-D-ribose 1-diphosphate</text>
        <dbReference type="Rhea" id="RHEA:17973"/>
        <dbReference type="ChEBI" id="CHEBI:17368"/>
        <dbReference type="ChEBI" id="CHEBI:33019"/>
        <dbReference type="ChEBI" id="CHEBI:58017"/>
        <dbReference type="ChEBI" id="CHEBI:58053"/>
        <dbReference type="EC" id="2.4.2.8"/>
    </reaction>
</comment>
<dbReference type="EMBL" id="CAJNOQ010003456">
    <property type="protein sequence ID" value="CAF1013280.1"/>
    <property type="molecule type" value="Genomic_DNA"/>
</dbReference>
<dbReference type="Pfam" id="PF00156">
    <property type="entry name" value="Pribosyltran"/>
    <property type="match status" value="1"/>
</dbReference>
<evidence type="ECO:0000256" key="4">
    <source>
        <dbReference type="ARBA" id="ARBA00008391"/>
    </source>
</evidence>
<evidence type="ECO:0000256" key="12">
    <source>
        <dbReference type="ARBA" id="ARBA00022842"/>
    </source>
</evidence>
<evidence type="ECO:0000256" key="5">
    <source>
        <dbReference type="ARBA" id="ARBA00011895"/>
    </source>
</evidence>
<dbReference type="EMBL" id="CAJOBC010003456">
    <property type="protein sequence ID" value="CAF3784682.1"/>
    <property type="molecule type" value="Genomic_DNA"/>
</dbReference>
<evidence type="ECO:0000313" key="15">
    <source>
        <dbReference type="EMBL" id="CAF1013280.1"/>
    </source>
</evidence>
<dbReference type="EMBL" id="CAJOBA010049217">
    <property type="protein sequence ID" value="CAF4221313.1"/>
    <property type="molecule type" value="Genomic_DNA"/>
</dbReference>
<evidence type="ECO:0000256" key="13">
    <source>
        <dbReference type="RuleBase" id="RU364099"/>
    </source>
</evidence>
<dbReference type="GO" id="GO:0000287">
    <property type="term" value="F:magnesium ion binding"/>
    <property type="evidence" value="ECO:0007669"/>
    <property type="project" value="TreeGrafter"/>
</dbReference>
<protein>
    <recommendedName>
        <fullName evidence="5 13">Hypoxanthine phosphoribosyltransferase</fullName>
        <ecNumber evidence="5 13">2.4.2.8</ecNumber>
    </recommendedName>
</protein>
<evidence type="ECO:0000256" key="11">
    <source>
        <dbReference type="ARBA" id="ARBA00022741"/>
    </source>
</evidence>
<dbReference type="GO" id="GO:0000166">
    <property type="term" value="F:nucleotide binding"/>
    <property type="evidence" value="ECO:0007669"/>
    <property type="project" value="UniProtKB-KW"/>
</dbReference>
<dbReference type="SUPFAM" id="SSF53271">
    <property type="entry name" value="PRTase-like"/>
    <property type="match status" value="1"/>
</dbReference>
<dbReference type="GO" id="GO:0032263">
    <property type="term" value="P:GMP salvage"/>
    <property type="evidence" value="ECO:0007669"/>
    <property type="project" value="TreeGrafter"/>
</dbReference>
<proteinExistence type="inferred from homology"/>
<dbReference type="OrthoDB" id="9449045at2759"/>
<reference evidence="15" key="1">
    <citation type="submission" date="2021-02" db="EMBL/GenBank/DDBJ databases">
        <authorList>
            <person name="Nowell W R."/>
        </authorList>
    </citation>
    <scope>NUCLEOTIDE SEQUENCE</scope>
</reference>
<dbReference type="GO" id="GO:0032264">
    <property type="term" value="P:IMP salvage"/>
    <property type="evidence" value="ECO:0007669"/>
    <property type="project" value="UniProtKB-UniPathway"/>
</dbReference>
<keyword evidence="9 13" id="KW-0479">Metal-binding</keyword>
<dbReference type="Proteomes" id="UP000682733">
    <property type="component" value="Unassembled WGS sequence"/>
</dbReference>
<keyword evidence="12 13" id="KW-0460">Magnesium</keyword>
<dbReference type="PANTHER" id="PTHR43340">
    <property type="entry name" value="HYPOXANTHINE-GUANINE PHOSPHORIBOSYLTRANSFERASE"/>
    <property type="match status" value="1"/>
</dbReference>
<feature type="domain" description="Phosphoribosyltransferase" evidence="14">
    <location>
        <begin position="7"/>
        <end position="160"/>
    </location>
</feature>
<dbReference type="PANTHER" id="PTHR43340:SF1">
    <property type="entry name" value="HYPOXANTHINE PHOSPHORIBOSYLTRANSFERASE"/>
    <property type="match status" value="1"/>
</dbReference>
<keyword evidence="10 13" id="KW-0660">Purine salvage</keyword>
<dbReference type="EC" id="2.4.2.8" evidence="5 13"/>
<evidence type="ECO:0000256" key="9">
    <source>
        <dbReference type="ARBA" id="ARBA00022723"/>
    </source>
</evidence>
<evidence type="ECO:0000256" key="1">
    <source>
        <dbReference type="ARBA" id="ARBA00001946"/>
    </source>
</evidence>
<name>A0A814HQW6_9BILA</name>
<evidence type="ECO:0000259" key="14">
    <source>
        <dbReference type="Pfam" id="PF00156"/>
    </source>
</evidence>
<keyword evidence="6 13" id="KW-0963">Cytoplasm</keyword>
<accession>A0A814HQW6</accession>
<comment type="caution">
    <text evidence="15">The sequence shown here is derived from an EMBL/GenBank/DDBJ whole genome shotgun (WGS) entry which is preliminary data.</text>
</comment>
<evidence type="ECO:0000256" key="6">
    <source>
        <dbReference type="ARBA" id="ARBA00022490"/>
    </source>
</evidence>
<evidence type="ECO:0000256" key="10">
    <source>
        <dbReference type="ARBA" id="ARBA00022726"/>
    </source>
</evidence>
<keyword evidence="8 13" id="KW-0808">Transferase</keyword>
<dbReference type="GO" id="GO:0004422">
    <property type="term" value="F:hypoxanthine phosphoribosyltransferase activity"/>
    <property type="evidence" value="ECO:0007669"/>
    <property type="project" value="InterPro"/>
</dbReference>
<evidence type="ECO:0000313" key="18">
    <source>
        <dbReference type="EMBL" id="CAF4221313.1"/>
    </source>
</evidence>
<comment type="pathway">
    <text evidence="3 13">Purine metabolism; IMP biosynthesis via salvage pathway; IMP from hypoxanthine: step 1/1.</text>
</comment>
<evidence type="ECO:0000256" key="8">
    <source>
        <dbReference type="ARBA" id="ARBA00022679"/>
    </source>
</evidence>
<dbReference type="GO" id="GO:0005829">
    <property type="term" value="C:cytosol"/>
    <property type="evidence" value="ECO:0007669"/>
    <property type="project" value="TreeGrafter"/>
</dbReference>
<dbReference type="InterPro" id="IPR005904">
    <property type="entry name" value="Hxn_phspho_trans"/>
</dbReference>
<dbReference type="InterPro" id="IPR029057">
    <property type="entry name" value="PRTase-like"/>
</dbReference>
<dbReference type="EMBL" id="CAJNOK010027458">
    <property type="protein sequence ID" value="CAF1420439.1"/>
    <property type="molecule type" value="Genomic_DNA"/>
</dbReference>
<dbReference type="NCBIfam" id="TIGR01203">
    <property type="entry name" value="HGPRTase"/>
    <property type="match status" value="1"/>
</dbReference>
<evidence type="ECO:0000313" key="19">
    <source>
        <dbReference type="Proteomes" id="UP000663829"/>
    </source>
</evidence>
<sequence length="181" mass="21017">MKLCLREQLFSGTEIRLKVQELAECIEHDACGRPIVFIVVLNGAFIFASDLIRFIRNSDIQLDTICTSAYKNEMISSEHVQLRKDIDLNLHDHYVVLIEDMIDTGRTLKYLSKYIINKYEPYCLKICTLLDKPSRRLTDLKPDYVGFTIDDLFVVGYGIDCCEKYRQLPYIAYVEKIAEDS</sequence>
<keyword evidence="7 13" id="KW-0328">Glycosyltransferase</keyword>
<evidence type="ECO:0000313" key="16">
    <source>
        <dbReference type="EMBL" id="CAF1420439.1"/>
    </source>
</evidence>
<evidence type="ECO:0000313" key="17">
    <source>
        <dbReference type="EMBL" id="CAF3784682.1"/>
    </source>
</evidence>
<organism evidence="15 19">
    <name type="scientific">Didymodactylos carnosus</name>
    <dbReference type="NCBI Taxonomy" id="1234261"/>
    <lineage>
        <taxon>Eukaryota</taxon>
        <taxon>Metazoa</taxon>
        <taxon>Spiralia</taxon>
        <taxon>Gnathifera</taxon>
        <taxon>Rotifera</taxon>
        <taxon>Eurotatoria</taxon>
        <taxon>Bdelloidea</taxon>
        <taxon>Philodinida</taxon>
        <taxon>Philodinidae</taxon>
        <taxon>Didymodactylos</taxon>
    </lineage>
</organism>